<keyword evidence="12" id="KW-0251">Elongation factor</keyword>
<dbReference type="FunFam" id="1.10.287.180:FF:000001">
    <property type="entry name" value="Transcription elongation factor GreA"/>
    <property type="match status" value="1"/>
</dbReference>
<dbReference type="InterPro" id="IPR028624">
    <property type="entry name" value="Tscrpt_elong_fac_GreA/B"/>
</dbReference>
<evidence type="ECO:0000256" key="9">
    <source>
        <dbReference type="RuleBase" id="RU000556"/>
    </source>
</evidence>
<gene>
    <name evidence="8" type="primary">greA</name>
    <name evidence="12" type="ORF">COV04_02440</name>
</gene>
<dbReference type="InterPro" id="IPR023459">
    <property type="entry name" value="Tscrpt_elong_fac_GreA/B_fam"/>
</dbReference>
<dbReference type="PROSITE" id="PS00829">
    <property type="entry name" value="GREAB_1"/>
    <property type="match status" value="1"/>
</dbReference>
<evidence type="ECO:0000256" key="1">
    <source>
        <dbReference type="ARBA" id="ARBA00008213"/>
    </source>
</evidence>
<dbReference type="GO" id="GO:0003746">
    <property type="term" value="F:translation elongation factor activity"/>
    <property type="evidence" value="ECO:0007669"/>
    <property type="project" value="UniProtKB-KW"/>
</dbReference>
<organism evidence="12 13">
    <name type="scientific">Candidatus Uhrbacteria bacterium CG10_big_fil_rev_8_21_14_0_10_48_11</name>
    <dbReference type="NCBI Taxonomy" id="1975037"/>
    <lineage>
        <taxon>Bacteria</taxon>
        <taxon>Candidatus Uhriibacteriota</taxon>
    </lineage>
</organism>
<dbReference type="InterPro" id="IPR036805">
    <property type="entry name" value="Tscrpt_elong_fac_GreA/B_N_sf"/>
</dbReference>
<accession>A0A2M8LEB7</accession>
<keyword evidence="5 8" id="KW-0804">Transcription</keyword>
<keyword evidence="3 8" id="KW-0805">Transcription regulation</keyword>
<evidence type="ECO:0000256" key="4">
    <source>
        <dbReference type="ARBA" id="ARBA00023125"/>
    </source>
</evidence>
<dbReference type="Pfam" id="PF03449">
    <property type="entry name" value="GreA_GreB_N"/>
    <property type="match status" value="1"/>
</dbReference>
<evidence type="ECO:0000259" key="10">
    <source>
        <dbReference type="Pfam" id="PF01272"/>
    </source>
</evidence>
<evidence type="ECO:0000313" key="12">
    <source>
        <dbReference type="EMBL" id="PJE75778.1"/>
    </source>
</evidence>
<evidence type="ECO:0000313" key="13">
    <source>
        <dbReference type="Proteomes" id="UP000231152"/>
    </source>
</evidence>
<keyword evidence="4 8" id="KW-0238">DNA-binding</keyword>
<evidence type="ECO:0000256" key="8">
    <source>
        <dbReference type="HAMAP-Rule" id="MF_00105"/>
    </source>
</evidence>
<evidence type="ECO:0000256" key="2">
    <source>
        <dbReference type="ARBA" id="ARBA00013729"/>
    </source>
</evidence>
<dbReference type="SUPFAM" id="SSF46557">
    <property type="entry name" value="GreA transcript cleavage protein, N-terminal domain"/>
    <property type="match status" value="1"/>
</dbReference>
<evidence type="ECO:0000259" key="11">
    <source>
        <dbReference type="Pfam" id="PF03449"/>
    </source>
</evidence>
<proteinExistence type="inferred from homology"/>
<dbReference type="GO" id="GO:0003677">
    <property type="term" value="F:DNA binding"/>
    <property type="evidence" value="ECO:0007669"/>
    <property type="project" value="UniProtKB-UniRule"/>
</dbReference>
<feature type="domain" description="Transcription elongation factor GreA/GreB N-terminal" evidence="11">
    <location>
        <begin position="10"/>
        <end position="79"/>
    </location>
</feature>
<dbReference type="AlphaFoldDB" id="A0A2M8LEB7"/>
<dbReference type="EMBL" id="PFET01000009">
    <property type="protein sequence ID" value="PJE75778.1"/>
    <property type="molecule type" value="Genomic_DNA"/>
</dbReference>
<evidence type="ECO:0000256" key="6">
    <source>
        <dbReference type="ARBA" id="ARBA00024916"/>
    </source>
</evidence>
<dbReference type="InterPro" id="IPR036953">
    <property type="entry name" value="GreA/GreB_C_sf"/>
</dbReference>
<dbReference type="SUPFAM" id="SSF54534">
    <property type="entry name" value="FKBP-like"/>
    <property type="match status" value="1"/>
</dbReference>
<dbReference type="InterPro" id="IPR018151">
    <property type="entry name" value="TF_GreA/GreB_CS"/>
</dbReference>
<dbReference type="Gene3D" id="1.10.287.180">
    <property type="entry name" value="Transcription elongation factor, GreA/GreB, N-terminal domain"/>
    <property type="match status" value="1"/>
</dbReference>
<reference evidence="12 13" key="1">
    <citation type="submission" date="2017-09" db="EMBL/GenBank/DDBJ databases">
        <title>Depth-based differentiation of microbial function through sediment-hosted aquifers and enrichment of novel symbionts in the deep terrestrial subsurface.</title>
        <authorList>
            <person name="Probst A.J."/>
            <person name="Ladd B."/>
            <person name="Jarett J.K."/>
            <person name="Geller-Mcgrath D.E."/>
            <person name="Sieber C.M."/>
            <person name="Emerson J.B."/>
            <person name="Anantharaman K."/>
            <person name="Thomas B.C."/>
            <person name="Malmstrom R."/>
            <person name="Stieglmeier M."/>
            <person name="Klingl A."/>
            <person name="Woyke T."/>
            <person name="Ryan C.M."/>
            <person name="Banfield J.F."/>
        </authorList>
    </citation>
    <scope>NUCLEOTIDE SEQUENCE [LARGE SCALE GENOMIC DNA]</scope>
    <source>
        <strain evidence="12">CG10_big_fil_rev_8_21_14_0_10_48_11</strain>
    </source>
</reference>
<comment type="caution">
    <text evidence="12">The sequence shown here is derived from an EMBL/GenBank/DDBJ whole genome shotgun (WGS) entry which is preliminary data.</text>
</comment>
<feature type="domain" description="Transcription elongation factor GreA/GreB C-terminal" evidence="10">
    <location>
        <begin position="90"/>
        <end position="160"/>
    </location>
</feature>
<dbReference type="HAMAP" id="MF_00105">
    <property type="entry name" value="GreA_GreB"/>
    <property type="match status" value="1"/>
</dbReference>
<dbReference type="Pfam" id="PF01272">
    <property type="entry name" value="GreA_GreB"/>
    <property type="match status" value="1"/>
</dbReference>
<name>A0A2M8LEB7_9BACT</name>
<evidence type="ECO:0000256" key="3">
    <source>
        <dbReference type="ARBA" id="ARBA00023015"/>
    </source>
</evidence>
<dbReference type="InterPro" id="IPR022691">
    <property type="entry name" value="Tscrpt_elong_fac_GreA/B_N"/>
</dbReference>
<evidence type="ECO:0000256" key="5">
    <source>
        <dbReference type="ARBA" id="ARBA00023163"/>
    </source>
</evidence>
<dbReference type="Proteomes" id="UP000231152">
    <property type="component" value="Unassembled WGS sequence"/>
</dbReference>
<dbReference type="Gene3D" id="3.10.50.30">
    <property type="entry name" value="Transcription elongation factor, GreA/GreB, C-terminal domain"/>
    <property type="match status" value="1"/>
</dbReference>
<dbReference type="GO" id="GO:0032784">
    <property type="term" value="P:regulation of DNA-templated transcription elongation"/>
    <property type="evidence" value="ECO:0007669"/>
    <property type="project" value="UniProtKB-UniRule"/>
</dbReference>
<dbReference type="NCBIfam" id="TIGR01462">
    <property type="entry name" value="greA"/>
    <property type="match status" value="1"/>
</dbReference>
<keyword evidence="12" id="KW-0648">Protein biosynthesis</keyword>
<dbReference type="PANTHER" id="PTHR30437">
    <property type="entry name" value="TRANSCRIPTION ELONGATION FACTOR GREA"/>
    <property type="match status" value="1"/>
</dbReference>
<dbReference type="GO" id="GO:0070063">
    <property type="term" value="F:RNA polymerase binding"/>
    <property type="evidence" value="ECO:0007669"/>
    <property type="project" value="InterPro"/>
</dbReference>
<dbReference type="InterPro" id="IPR006359">
    <property type="entry name" value="Tscrpt_elong_fac_GreA"/>
</dbReference>
<dbReference type="GO" id="GO:0006354">
    <property type="term" value="P:DNA-templated transcription elongation"/>
    <property type="evidence" value="ECO:0007669"/>
    <property type="project" value="TreeGrafter"/>
</dbReference>
<dbReference type="NCBIfam" id="NF001263">
    <property type="entry name" value="PRK00226.1-4"/>
    <property type="match status" value="1"/>
</dbReference>
<evidence type="ECO:0000256" key="7">
    <source>
        <dbReference type="ARBA" id="ARBA00030776"/>
    </source>
</evidence>
<comment type="similarity">
    <text evidence="1 8 9">Belongs to the GreA/GreB family.</text>
</comment>
<comment type="function">
    <text evidence="6 8 9">Necessary for efficient RNA polymerase transcription elongation past template-encoded arresting sites. The arresting sites in DNA have the property of trapping a certain fraction of elongating RNA polymerases that pass through, resulting in locked ternary complexes. Cleavage of the nascent transcript by cleavage factors such as GreA or GreB allows the resumption of elongation from the new 3'terminus. GreA releases sequences of 2 to 3 nucleotides.</text>
</comment>
<dbReference type="PANTHER" id="PTHR30437:SF4">
    <property type="entry name" value="TRANSCRIPTION ELONGATION FACTOR GREA"/>
    <property type="match status" value="1"/>
</dbReference>
<sequence>MTTLDPTILLLTEEGKKKAAEELAYLKTIKRHEVSEKIQVAKEMGDISENAEYAAAKEEQGFVEARILELEHILKTAEVVSKEEAKGAVAVTVGSKVEVKAEDGSQRSYTIVGVNEADPKAGKVTNESPIGQALYGEAVGAIVEVKTPSGTKALTIVSIS</sequence>
<dbReference type="PIRSF" id="PIRSF006092">
    <property type="entry name" value="GreA_GreB"/>
    <property type="match status" value="1"/>
</dbReference>
<protein>
    <recommendedName>
        <fullName evidence="2 8">Transcription elongation factor GreA</fullName>
    </recommendedName>
    <alternativeName>
        <fullName evidence="7 8">Transcript cleavage factor GreA</fullName>
    </alternativeName>
</protein>
<dbReference type="InterPro" id="IPR001437">
    <property type="entry name" value="Tscrpt_elong_fac_GreA/B_C"/>
</dbReference>